<dbReference type="Proteomes" id="UP000756132">
    <property type="component" value="Chromosome 10"/>
</dbReference>
<evidence type="ECO:0000313" key="1">
    <source>
        <dbReference type="EMBL" id="UJO22498.1"/>
    </source>
</evidence>
<accession>A0A9Q8PHD5</accession>
<keyword evidence="2" id="KW-1185">Reference proteome</keyword>
<reference evidence="1" key="2">
    <citation type="journal article" date="2022" name="Microb. Genom.">
        <title>A chromosome-scale genome assembly of the tomato pathogen Cladosporium fulvum reveals a compartmentalized genome architecture and the presence of a dispensable chromosome.</title>
        <authorList>
            <person name="Zaccaron A.Z."/>
            <person name="Chen L.H."/>
            <person name="Samaras A."/>
            <person name="Stergiopoulos I."/>
        </authorList>
    </citation>
    <scope>NUCLEOTIDE SEQUENCE</scope>
    <source>
        <strain evidence="1">Race5_Kim</strain>
    </source>
</reference>
<dbReference type="AlphaFoldDB" id="A0A9Q8PHD5"/>
<organism evidence="1 2">
    <name type="scientific">Passalora fulva</name>
    <name type="common">Tomato leaf mold</name>
    <name type="synonym">Cladosporium fulvum</name>
    <dbReference type="NCBI Taxonomy" id="5499"/>
    <lineage>
        <taxon>Eukaryota</taxon>
        <taxon>Fungi</taxon>
        <taxon>Dikarya</taxon>
        <taxon>Ascomycota</taxon>
        <taxon>Pezizomycotina</taxon>
        <taxon>Dothideomycetes</taxon>
        <taxon>Dothideomycetidae</taxon>
        <taxon>Mycosphaerellales</taxon>
        <taxon>Mycosphaerellaceae</taxon>
        <taxon>Fulvia</taxon>
    </lineage>
</organism>
<name>A0A9Q8PHD5_PASFU</name>
<proteinExistence type="predicted"/>
<reference evidence="1" key="1">
    <citation type="submission" date="2021-12" db="EMBL/GenBank/DDBJ databases">
        <authorList>
            <person name="Zaccaron A."/>
            <person name="Stergiopoulos I."/>
        </authorList>
    </citation>
    <scope>NUCLEOTIDE SEQUENCE</scope>
    <source>
        <strain evidence="1">Race5_Kim</strain>
    </source>
</reference>
<dbReference type="RefSeq" id="XP_047766864.1">
    <property type="nucleotide sequence ID" value="XM_047910897.1"/>
</dbReference>
<evidence type="ECO:0000313" key="2">
    <source>
        <dbReference type="Proteomes" id="UP000756132"/>
    </source>
</evidence>
<dbReference type="KEGG" id="ffu:CLAFUR5_11749"/>
<dbReference type="GeneID" id="71991627"/>
<protein>
    <submittedName>
        <fullName evidence="1">Uncharacterized protein</fullName>
    </submittedName>
</protein>
<gene>
    <name evidence="1" type="ORF">CLAFUR5_11749</name>
</gene>
<sequence>MGTWKGRHKPPTPAQTRREFERVLKIVYAVKYKLTANSIRLFDKEVENAGTVVEMPQEERINPITDVPNKVEITVAVHSDWTTKA</sequence>
<dbReference type="EMBL" id="CP090172">
    <property type="protein sequence ID" value="UJO22498.1"/>
    <property type="molecule type" value="Genomic_DNA"/>
</dbReference>